<keyword evidence="5" id="KW-1185">Reference proteome</keyword>
<dbReference type="PROSITE" id="PS50893">
    <property type="entry name" value="ABC_TRANSPORTER_2"/>
    <property type="match status" value="1"/>
</dbReference>
<comment type="caution">
    <text evidence="4">The sequence shown here is derived from an EMBL/GenBank/DDBJ whole genome shotgun (WGS) entry which is preliminary data.</text>
</comment>
<dbReference type="EMBL" id="AEXM01000006">
    <property type="protein sequence ID" value="EGC82816.1"/>
    <property type="molecule type" value="Genomic_DNA"/>
</dbReference>
<proteinExistence type="predicted"/>
<dbReference type="InterPro" id="IPR027417">
    <property type="entry name" value="P-loop_NTPase"/>
</dbReference>
<evidence type="ECO:0000256" key="2">
    <source>
        <dbReference type="ARBA" id="ARBA00022840"/>
    </source>
</evidence>
<evidence type="ECO:0000256" key="1">
    <source>
        <dbReference type="ARBA" id="ARBA00022741"/>
    </source>
</evidence>
<dbReference type="PANTHER" id="PTHR43158:SF10">
    <property type="entry name" value="ABC TRANSPORTER ATP-BINDING PROTEIN YTRB"/>
    <property type="match status" value="1"/>
</dbReference>
<dbReference type="STRING" id="879305.HMPREF9290_0923"/>
<protein>
    <submittedName>
        <fullName evidence="4">ABC transporter, ATP-binding protein</fullName>
    </submittedName>
</protein>
<dbReference type="PANTHER" id="PTHR43158">
    <property type="entry name" value="SKFA PEPTIDE EXPORT ATP-BINDING PROTEIN SKFE"/>
    <property type="match status" value="1"/>
</dbReference>
<dbReference type="SUPFAM" id="SSF52540">
    <property type="entry name" value="P-loop containing nucleoside triphosphate hydrolases"/>
    <property type="match status" value="1"/>
</dbReference>
<dbReference type="GO" id="GO:0005524">
    <property type="term" value="F:ATP binding"/>
    <property type="evidence" value="ECO:0007669"/>
    <property type="project" value="UniProtKB-KW"/>
</dbReference>
<evidence type="ECO:0000259" key="3">
    <source>
        <dbReference type="PROSITE" id="PS50893"/>
    </source>
</evidence>
<dbReference type="GO" id="GO:0016887">
    <property type="term" value="F:ATP hydrolysis activity"/>
    <property type="evidence" value="ECO:0007669"/>
    <property type="project" value="InterPro"/>
</dbReference>
<feature type="domain" description="ABC transporter" evidence="3">
    <location>
        <begin position="3"/>
        <end position="236"/>
    </location>
</feature>
<dbReference type="Proteomes" id="UP000005286">
    <property type="component" value="Unassembled WGS sequence"/>
</dbReference>
<name>F0GTR5_9FIRM</name>
<dbReference type="RefSeq" id="WP_004833933.1">
    <property type="nucleotide sequence ID" value="NZ_AEXM01000006.1"/>
</dbReference>
<dbReference type="Pfam" id="PF00005">
    <property type="entry name" value="ABC_tran"/>
    <property type="match status" value="1"/>
</dbReference>
<reference evidence="4 5" key="1">
    <citation type="submission" date="2011-01" db="EMBL/GenBank/DDBJ databases">
        <authorList>
            <person name="Durkin A.S."/>
            <person name="Madupu R."/>
            <person name="Torralba M."/>
            <person name="Gillis M."/>
            <person name="Methe B."/>
            <person name="Sutton G."/>
            <person name="Nelson K.E."/>
        </authorList>
    </citation>
    <scope>NUCLEOTIDE SEQUENCE [LARGE SCALE GENOMIC DNA]</scope>
    <source>
        <strain evidence="4 5">ACS-065-V-Col13</strain>
    </source>
</reference>
<gene>
    <name evidence="4" type="ORF">HMPREF9290_0923</name>
</gene>
<dbReference type="Gene3D" id="3.40.50.300">
    <property type="entry name" value="P-loop containing nucleotide triphosphate hydrolases"/>
    <property type="match status" value="1"/>
</dbReference>
<accession>F0GTR5</accession>
<sequence length="290" mass="33042">MKIRANNVSKAFDDKKVLDDISFDLEEGMITGLVGRNGSGKTTLLKCLSGIYDMDCGNFTIDEKLLAKNPDLIKNIGFLPDRFDYFSYFKVNNIPSFYKTIYDDFDEEFFFEEIKKQNIDPNKNVRNFSKGQKSILGLITILATRAKVILIDEILDGMDVLNKKEIVNYLIDAKDNGRAILASSHELDQLSGICDYIYYLTINGKLINTNDSTINKIKKAQVVFKDEISNDFRDKVIVVSEIGRVATILVNASDDRLEDLLNRDDIIQYDILTPKIEDYFYLEKGGEKDA</sequence>
<evidence type="ECO:0000313" key="4">
    <source>
        <dbReference type="EMBL" id="EGC82816.1"/>
    </source>
</evidence>
<dbReference type="SMART" id="SM00382">
    <property type="entry name" value="AAA"/>
    <property type="match status" value="1"/>
</dbReference>
<dbReference type="PATRIC" id="fig|879305.3.peg.146"/>
<evidence type="ECO:0000313" key="5">
    <source>
        <dbReference type="Proteomes" id="UP000005286"/>
    </source>
</evidence>
<dbReference type="InterPro" id="IPR003439">
    <property type="entry name" value="ABC_transporter-like_ATP-bd"/>
</dbReference>
<keyword evidence="1" id="KW-0547">Nucleotide-binding</keyword>
<dbReference type="eggNOG" id="COG1131">
    <property type="taxonomic scope" value="Bacteria"/>
</dbReference>
<keyword evidence="2 4" id="KW-0067">ATP-binding</keyword>
<dbReference type="AlphaFoldDB" id="F0GTR5"/>
<dbReference type="InterPro" id="IPR003593">
    <property type="entry name" value="AAA+_ATPase"/>
</dbReference>
<organism evidence="4 5">
    <name type="scientific">Anaerococcus prevotii ACS-065-V-Col13</name>
    <dbReference type="NCBI Taxonomy" id="879305"/>
    <lineage>
        <taxon>Bacteria</taxon>
        <taxon>Bacillati</taxon>
        <taxon>Bacillota</taxon>
        <taxon>Tissierellia</taxon>
        <taxon>Tissierellales</taxon>
        <taxon>Peptoniphilaceae</taxon>
        <taxon>Anaerococcus</taxon>
    </lineage>
</organism>
<dbReference type="CDD" id="cd03230">
    <property type="entry name" value="ABC_DR_subfamily_A"/>
    <property type="match status" value="1"/>
</dbReference>